<dbReference type="VEuPathDB" id="FungiDB:LEMA_uP098550.1"/>
<evidence type="ECO:0000256" key="1">
    <source>
        <dbReference type="SAM" id="MobiDB-lite"/>
    </source>
</evidence>
<accession>E5A4A1</accession>
<sequence length="96" mass="10451">MLLALMIRLGEGRDVGYLGVLHHGWVRVRAQTLNRGEYALRACVSHQASVNRALAKRVGALEEKTVHHHAAESQSIGAPVPPPEIATPVSKSDIQR</sequence>
<proteinExistence type="predicted"/>
<gene>
    <name evidence="2" type="ORF">LEMA_uP098550.1</name>
</gene>
<feature type="region of interest" description="Disordered" evidence="1">
    <location>
        <begin position="65"/>
        <end position="96"/>
    </location>
</feature>
<reference evidence="3" key="1">
    <citation type="journal article" date="2011" name="Nat. Commun.">
        <title>Effector diversification within compartments of the Leptosphaeria maculans genome affected by Repeat-Induced Point mutations.</title>
        <authorList>
            <person name="Rouxel T."/>
            <person name="Grandaubert J."/>
            <person name="Hane J.K."/>
            <person name="Hoede C."/>
            <person name="van de Wouw A.P."/>
            <person name="Couloux A."/>
            <person name="Dominguez V."/>
            <person name="Anthouard V."/>
            <person name="Bally P."/>
            <person name="Bourras S."/>
            <person name="Cozijnsen A.J."/>
            <person name="Ciuffetti L.M."/>
            <person name="Degrave A."/>
            <person name="Dilmaghani A."/>
            <person name="Duret L."/>
            <person name="Fudal I."/>
            <person name="Goodwin S.B."/>
            <person name="Gout L."/>
            <person name="Glaser N."/>
            <person name="Linglin J."/>
            <person name="Kema G.H.J."/>
            <person name="Lapalu N."/>
            <person name="Lawrence C.B."/>
            <person name="May K."/>
            <person name="Meyer M."/>
            <person name="Ollivier B."/>
            <person name="Poulain J."/>
            <person name="Schoch C.L."/>
            <person name="Simon A."/>
            <person name="Spatafora J.W."/>
            <person name="Stachowiak A."/>
            <person name="Turgeon B.G."/>
            <person name="Tyler B.M."/>
            <person name="Vincent D."/>
            <person name="Weissenbach J."/>
            <person name="Amselem J."/>
            <person name="Quesneville H."/>
            <person name="Oliver R.P."/>
            <person name="Wincker P."/>
            <person name="Balesdent M.-H."/>
            <person name="Howlett B.J."/>
        </authorList>
    </citation>
    <scope>NUCLEOTIDE SEQUENCE [LARGE SCALE GENOMIC DNA]</scope>
    <source>
        <strain evidence="3">JN3 / isolate v23.1.3 / race Av1-4-5-6-7-8</strain>
    </source>
</reference>
<evidence type="ECO:0000313" key="3">
    <source>
        <dbReference type="Proteomes" id="UP000002668"/>
    </source>
</evidence>
<protein>
    <submittedName>
        <fullName evidence="2">Predicted protein</fullName>
    </submittedName>
</protein>
<organism evidence="3">
    <name type="scientific">Leptosphaeria maculans (strain JN3 / isolate v23.1.3 / race Av1-4-5-6-7-8)</name>
    <name type="common">Blackleg fungus</name>
    <name type="synonym">Phoma lingam</name>
    <dbReference type="NCBI Taxonomy" id="985895"/>
    <lineage>
        <taxon>Eukaryota</taxon>
        <taxon>Fungi</taxon>
        <taxon>Dikarya</taxon>
        <taxon>Ascomycota</taxon>
        <taxon>Pezizomycotina</taxon>
        <taxon>Dothideomycetes</taxon>
        <taxon>Pleosporomycetidae</taxon>
        <taxon>Pleosporales</taxon>
        <taxon>Pleosporineae</taxon>
        <taxon>Leptosphaeriaceae</taxon>
        <taxon>Plenodomus</taxon>
        <taxon>Plenodomus lingam/Leptosphaeria maculans species complex</taxon>
    </lineage>
</organism>
<dbReference type="HOGENOM" id="CLU_2360112_0_0_1"/>
<name>E5A4A1_LEPMJ</name>
<keyword evidence="3" id="KW-1185">Reference proteome</keyword>
<evidence type="ECO:0000313" key="2">
    <source>
        <dbReference type="EMBL" id="CBX98446.1"/>
    </source>
</evidence>
<dbReference type="Proteomes" id="UP000002668">
    <property type="component" value="Genome"/>
</dbReference>
<dbReference type="EMBL" id="FP929133">
    <property type="protein sequence ID" value="CBX98446.1"/>
    <property type="molecule type" value="Genomic_DNA"/>
</dbReference>
<dbReference type="InParanoid" id="E5A4A1"/>
<dbReference type="AlphaFoldDB" id="E5A4A1"/>